<keyword evidence="4" id="KW-1185">Reference proteome</keyword>
<feature type="domain" description="CsbD-like" evidence="2">
    <location>
        <begin position="4"/>
        <end position="56"/>
    </location>
</feature>
<evidence type="ECO:0000256" key="1">
    <source>
        <dbReference type="ARBA" id="ARBA00009129"/>
    </source>
</evidence>
<dbReference type="PANTHER" id="PTHR34977:SF1">
    <property type="entry name" value="UPF0337 PROTEIN YJBJ"/>
    <property type="match status" value="1"/>
</dbReference>
<evidence type="ECO:0000313" key="4">
    <source>
        <dbReference type="Proteomes" id="UP000414233"/>
    </source>
</evidence>
<dbReference type="EMBL" id="CABPRZ010000001">
    <property type="protein sequence ID" value="VVD59912.1"/>
    <property type="molecule type" value="Genomic_DNA"/>
</dbReference>
<gene>
    <name evidence="3" type="ORF">PTE30175_00045</name>
</gene>
<dbReference type="AlphaFoldDB" id="A0A5E4RBL5"/>
<organism evidence="3 4">
    <name type="scientific">Pandoraea terrae</name>
    <dbReference type="NCBI Taxonomy" id="1537710"/>
    <lineage>
        <taxon>Bacteria</taxon>
        <taxon>Pseudomonadati</taxon>
        <taxon>Pseudomonadota</taxon>
        <taxon>Betaproteobacteria</taxon>
        <taxon>Burkholderiales</taxon>
        <taxon>Burkholderiaceae</taxon>
        <taxon>Pandoraea</taxon>
    </lineage>
</organism>
<dbReference type="InterPro" id="IPR026042">
    <property type="entry name" value="YjbJ"/>
</dbReference>
<dbReference type="Gene3D" id="1.10.1470.10">
    <property type="entry name" value="YjbJ"/>
    <property type="match status" value="1"/>
</dbReference>
<protein>
    <submittedName>
        <fullName evidence="3">General stress protein CsbD</fullName>
    </submittedName>
</protein>
<dbReference type="Proteomes" id="UP000414233">
    <property type="component" value="Unassembled WGS sequence"/>
</dbReference>
<comment type="similarity">
    <text evidence="1">Belongs to the UPF0337 (CsbD) family.</text>
</comment>
<accession>A0A5E4RBL5</accession>
<dbReference type="RefSeq" id="WP_150695047.1">
    <property type="nucleotide sequence ID" value="NZ_CABPRZ010000001.1"/>
</dbReference>
<dbReference type="Pfam" id="PF05532">
    <property type="entry name" value="CsbD"/>
    <property type="match status" value="1"/>
</dbReference>
<dbReference type="InterPro" id="IPR036629">
    <property type="entry name" value="YjbJ_sf"/>
</dbReference>
<dbReference type="PANTHER" id="PTHR34977">
    <property type="entry name" value="UPF0337 PROTEIN YJBJ"/>
    <property type="match status" value="1"/>
</dbReference>
<dbReference type="InterPro" id="IPR050423">
    <property type="entry name" value="UPF0337_stress_rsp"/>
</dbReference>
<dbReference type="OrthoDB" id="9796058at2"/>
<evidence type="ECO:0000259" key="2">
    <source>
        <dbReference type="Pfam" id="PF05532"/>
    </source>
</evidence>
<evidence type="ECO:0000313" key="3">
    <source>
        <dbReference type="EMBL" id="VVD59912.1"/>
    </source>
</evidence>
<name>A0A5E4RBL5_9BURK</name>
<proteinExistence type="inferred from homology"/>
<reference evidence="3 4" key="1">
    <citation type="submission" date="2019-08" db="EMBL/GenBank/DDBJ databases">
        <authorList>
            <person name="Peeters C."/>
        </authorList>
    </citation>
    <scope>NUCLEOTIDE SEQUENCE [LARGE SCALE GENOMIC DNA]</scope>
    <source>
        <strain evidence="3 4">LMG 30175</strain>
    </source>
</reference>
<dbReference type="PIRSF" id="PIRSF039008">
    <property type="entry name" value="YjbJ"/>
    <property type="match status" value="1"/>
</dbReference>
<sequence>MNSDTLKGKWNQLKGEVKRHWANLTDDDLLKIEGNRDKFVGRVQERYGKAKAEAEKEVDAWNRRHKLW</sequence>
<dbReference type="InterPro" id="IPR008462">
    <property type="entry name" value="CsbD"/>
</dbReference>
<dbReference type="SUPFAM" id="SSF69047">
    <property type="entry name" value="Hypothetical protein YjbJ"/>
    <property type="match status" value="1"/>
</dbReference>